<dbReference type="PANTHER" id="PTHR32305:SF15">
    <property type="entry name" value="PROTEIN RHSA-RELATED"/>
    <property type="match status" value="1"/>
</dbReference>
<protein>
    <submittedName>
        <fullName evidence="2">RHS repeat-associated protein</fullName>
    </submittedName>
</protein>
<gene>
    <name evidence="2" type="ORF">B0O44_104515</name>
</gene>
<feature type="domain" description="DUF6443" evidence="1">
    <location>
        <begin position="106"/>
        <end position="228"/>
    </location>
</feature>
<dbReference type="RefSeq" id="WP_110831569.1">
    <property type="nucleotide sequence ID" value="NZ_QKLU01000004.1"/>
</dbReference>
<dbReference type="PANTHER" id="PTHR32305">
    <property type="match status" value="1"/>
</dbReference>
<reference evidence="2 3" key="1">
    <citation type="submission" date="2018-06" db="EMBL/GenBank/DDBJ databases">
        <title>Genomic Encyclopedia of Archaeal and Bacterial Type Strains, Phase II (KMG-II): from individual species to whole genera.</title>
        <authorList>
            <person name="Goeker M."/>
        </authorList>
    </citation>
    <scope>NUCLEOTIDE SEQUENCE [LARGE SCALE GENOMIC DNA]</scope>
    <source>
        <strain evidence="2 3">DSM 27372</strain>
    </source>
</reference>
<comment type="caution">
    <text evidence="2">The sequence shown here is derived from an EMBL/GenBank/DDBJ whole genome shotgun (WGS) entry which is preliminary data.</text>
</comment>
<dbReference type="EMBL" id="QKLU01000004">
    <property type="protein sequence ID" value="PYF74344.1"/>
    <property type="molecule type" value="Genomic_DNA"/>
</dbReference>
<dbReference type="AlphaFoldDB" id="A0A318UD70"/>
<evidence type="ECO:0000313" key="2">
    <source>
        <dbReference type="EMBL" id="PYF74344.1"/>
    </source>
</evidence>
<dbReference type="InterPro" id="IPR045619">
    <property type="entry name" value="DUF6443"/>
</dbReference>
<dbReference type="InterPro" id="IPR022385">
    <property type="entry name" value="Rhs_assc_core"/>
</dbReference>
<evidence type="ECO:0000313" key="3">
    <source>
        <dbReference type="Proteomes" id="UP000248198"/>
    </source>
</evidence>
<keyword evidence="3" id="KW-1185">Reference proteome</keyword>
<proteinExistence type="predicted"/>
<dbReference type="InterPro" id="IPR050708">
    <property type="entry name" value="T6SS_VgrG/RHS"/>
</dbReference>
<dbReference type="Proteomes" id="UP000248198">
    <property type="component" value="Unassembled WGS sequence"/>
</dbReference>
<dbReference type="Pfam" id="PF20041">
    <property type="entry name" value="DUF6443"/>
    <property type="match status" value="1"/>
</dbReference>
<organism evidence="2 3">
    <name type="scientific">Pedobacter nutrimenti</name>
    <dbReference type="NCBI Taxonomy" id="1241337"/>
    <lineage>
        <taxon>Bacteria</taxon>
        <taxon>Pseudomonadati</taxon>
        <taxon>Bacteroidota</taxon>
        <taxon>Sphingobacteriia</taxon>
        <taxon>Sphingobacteriales</taxon>
        <taxon>Sphingobacteriaceae</taxon>
        <taxon>Pedobacter</taxon>
    </lineage>
</organism>
<dbReference type="NCBIfam" id="TIGR03696">
    <property type="entry name" value="Rhs_assc_core"/>
    <property type="match status" value="1"/>
</dbReference>
<dbReference type="Gene3D" id="2.180.10.10">
    <property type="entry name" value="RHS repeat-associated core"/>
    <property type="match status" value="1"/>
</dbReference>
<dbReference type="PROSITE" id="PS51257">
    <property type="entry name" value="PROKAR_LIPOPROTEIN"/>
    <property type="match status" value="1"/>
</dbReference>
<accession>A0A318UD70</accession>
<dbReference type="OrthoDB" id="1191296at2"/>
<evidence type="ECO:0000259" key="1">
    <source>
        <dbReference type="Pfam" id="PF20041"/>
    </source>
</evidence>
<name>A0A318UD70_9SPHI</name>
<sequence length="1130" mass="124673">MKRIIKIKYRVQFALIISISVFSCLVLNAQEHKILTAYNNETEISSPGSITLKDGFYIPAGKTVRIYVGGMSFKNCVSTLAGTSSSDQNYISTKVFKIPNVFTETEANGVFSICDANQTIQYFDGLGRPLQTVTVQGSPSFKDVVQPIVYDVYGRENRKYLPYTVAGNNGIYRTDALAAQASFYNSPVTGISPIPGAAFAETKFEASPLNRIEQQGAPGAVWQPAGSRSAGIGRTVVTDYGTNAADEVKLWTINSNGASSSVYPRAKLYKTITKDENWVSGKTGIIEEFKDFDERVVLKRQWETDVKSLSTYYIYDDLGDLRYVLPPAVNEGTDKPSGTISSFTENDVLFDQFIYGYHYDGRKRMIEKKIPGRGWESMVYNTLDQVVLSQDAKQYVSGQWAYSKYDAMGRVIATGLYTDATGRGALQGVLDTQTVFWEDRPQGADYSNLAFPTNNTEQLTVNYYDNYAIPGLPNNQSLNYTNQLTGLQTASRIKVLGSTDELWTVNYYDEEAREVKVYKQHYKAGVINPDNYDEIENTYNFAGEMIASNRNHHAGTVLTTIATRHEYDHMGRKKASFESINGKTEIALSKLDYNEVGQLMKKSLHSTDGITFLQNSTYAYNSRGWLKSNNSDQFSFKLEYDTLSNTNPQYNGNITAQRWGAGIALDNGFAYSYDPMNRLLSGIGSGLVANGKNEVLTYDVMGNILSLNRNGALGTYNYSGNRLNQISGGLATAPYIYDENGNATTDGRNGVSIVYNKLNLPSTVNRIGLSMTYIYDAAGTKLRKVSNGITRDYIDGIEYNGAAIDIIHTEEGIARRIGDDYSFEYNLTDHLGNVRYTFNKHPETGILTRIQSDDYYPFGKRFADGGVNKYLYNGKELQEELRQLDYGARFYDPEIGRWNVVDPKAELGRKWSPYVYAFNDPLRFVDPDGMWPWPAAYNPFTRLEHAYNKAVNNVRSTYNKAVASTKRAYNQVAATVSKTGQSIKKWTAENKTELLKAAKNMQEVGDKTAAVGAGMTVVGAAVAGVGASPGLAVSGTGKVTSLIGAGLEVAVEAVAGSNKNAVATLANEVTYGAIGALGGKAVDQLLPAPLPGLSTEIKQATKQFMGFVESKVKSQTDKSVDKIKEQDQKK</sequence>